<dbReference type="Pfam" id="PF10049">
    <property type="entry name" value="DUF2283"/>
    <property type="match status" value="1"/>
</dbReference>
<dbReference type="InterPro" id="IPR019270">
    <property type="entry name" value="DUF2283"/>
</dbReference>
<accession>A0A140IDE8</accession>
<organism evidence="1 2">
    <name type="scientific">Thauera humireducens</name>
    <dbReference type="NCBI Taxonomy" id="1134435"/>
    <lineage>
        <taxon>Bacteria</taxon>
        <taxon>Pseudomonadati</taxon>
        <taxon>Pseudomonadota</taxon>
        <taxon>Betaproteobacteria</taxon>
        <taxon>Rhodocyclales</taxon>
        <taxon>Zoogloeaceae</taxon>
        <taxon>Thauera</taxon>
    </lineage>
</organism>
<gene>
    <name evidence="1" type="ORF">AC731_001715</name>
</gene>
<dbReference type="STRING" id="1134435.AC731_001715"/>
<sequence length="63" mass="7084">MRIRYDEQDDILCIGFSEEPIVRDVSLGWNVNIGFTANGIAEITILDARTAGHWPIEIEPSPQ</sequence>
<dbReference type="RefSeq" id="WP_004254673.1">
    <property type="nucleotide sequence ID" value="NZ_CP014646.1"/>
</dbReference>
<evidence type="ECO:0000313" key="1">
    <source>
        <dbReference type="EMBL" id="AMO35773.1"/>
    </source>
</evidence>
<evidence type="ECO:0008006" key="3">
    <source>
        <dbReference type="Google" id="ProtNLM"/>
    </source>
</evidence>
<name>A0A140IDE8_9RHOO</name>
<reference evidence="2" key="1">
    <citation type="submission" date="2016-03" db="EMBL/GenBank/DDBJ databases">
        <authorList>
            <person name="Ma C."/>
            <person name="Zhou S."/>
            <person name="Yang G."/>
        </authorList>
    </citation>
    <scope>NUCLEOTIDE SEQUENCE [LARGE SCALE GENOMIC DNA]</scope>
    <source>
        <strain evidence="2">SgZ-1</strain>
    </source>
</reference>
<keyword evidence="2" id="KW-1185">Reference proteome</keyword>
<dbReference type="AlphaFoldDB" id="A0A140IDE8"/>
<dbReference type="EMBL" id="CP014646">
    <property type="protein sequence ID" value="AMO35773.1"/>
    <property type="molecule type" value="Genomic_DNA"/>
</dbReference>
<proteinExistence type="predicted"/>
<dbReference type="KEGG" id="thu:AC731_001715"/>
<protein>
    <recommendedName>
        <fullName evidence="3">DUF2283 domain-containing protein</fullName>
    </recommendedName>
</protein>
<evidence type="ECO:0000313" key="2">
    <source>
        <dbReference type="Proteomes" id="UP000036902"/>
    </source>
</evidence>
<dbReference type="Proteomes" id="UP000036902">
    <property type="component" value="Chromosome"/>
</dbReference>